<name>A0A4Q0I1I3_9FIRM</name>
<dbReference type="AlphaFoldDB" id="A0A4Q0I1I3"/>
<protein>
    <submittedName>
        <fullName evidence="1">Uncharacterized protein</fullName>
    </submittedName>
</protein>
<sequence>MEKISIQKLMELYADTISKCGTYLLSENDVVIGYNIFEEFDTGVISFLHTDSLQRLNDAGLISDDIMQKSSILRDLVLQLQQGDNWNVNAVRNSTEWKKVLELADEIKTMLD</sequence>
<proteinExistence type="predicted"/>
<evidence type="ECO:0000313" key="2">
    <source>
        <dbReference type="Proteomes" id="UP000289166"/>
    </source>
</evidence>
<reference evidence="2" key="1">
    <citation type="submission" date="2018-11" db="EMBL/GenBank/DDBJ databases">
        <title>Genome sequencing of a novel mesophilic and cellulolytic organism within the genus Hungateiclostridium.</title>
        <authorList>
            <person name="Rettenmaier R."/>
            <person name="Liebl W."/>
            <person name="Zverlov V."/>
        </authorList>
    </citation>
    <scope>NUCLEOTIDE SEQUENCE [LARGE SCALE GENOMIC DNA]</scope>
    <source>
        <strain evidence="2">N2K1</strain>
    </source>
</reference>
<keyword evidence="2" id="KW-1185">Reference proteome</keyword>
<comment type="caution">
    <text evidence="1">The sequence shown here is derived from an EMBL/GenBank/DDBJ whole genome shotgun (WGS) entry which is preliminary data.</text>
</comment>
<evidence type="ECO:0000313" key="1">
    <source>
        <dbReference type="EMBL" id="RXE57497.1"/>
    </source>
</evidence>
<organism evidence="1 2">
    <name type="scientific">Acetivibrio mesophilus</name>
    <dbReference type="NCBI Taxonomy" id="2487273"/>
    <lineage>
        <taxon>Bacteria</taxon>
        <taxon>Bacillati</taxon>
        <taxon>Bacillota</taxon>
        <taxon>Clostridia</taxon>
        <taxon>Eubacteriales</taxon>
        <taxon>Oscillospiraceae</taxon>
        <taxon>Acetivibrio</taxon>
    </lineage>
</organism>
<dbReference type="OrthoDB" id="2618242at2"/>
<gene>
    <name evidence="1" type="ORF">EFD62_17415</name>
</gene>
<dbReference type="Proteomes" id="UP000289166">
    <property type="component" value="Unassembled WGS sequence"/>
</dbReference>
<accession>A0A4Q0I1I3</accession>
<dbReference type="RefSeq" id="WP_128706598.1">
    <property type="nucleotide sequence ID" value="NZ_RLII01000087.1"/>
</dbReference>
<dbReference type="EMBL" id="RLII01000087">
    <property type="protein sequence ID" value="RXE57497.1"/>
    <property type="molecule type" value="Genomic_DNA"/>
</dbReference>